<evidence type="ECO:0000313" key="1">
    <source>
        <dbReference type="EMBL" id="GAA3659451.1"/>
    </source>
</evidence>
<accession>A0ABP7BHN2</accession>
<comment type="caution">
    <text evidence="1">The sequence shown here is derived from an EMBL/GenBank/DDBJ whole genome shotgun (WGS) entry which is preliminary data.</text>
</comment>
<reference evidence="2" key="1">
    <citation type="journal article" date="2019" name="Int. J. Syst. Evol. Microbiol.">
        <title>The Global Catalogue of Microorganisms (GCM) 10K type strain sequencing project: providing services to taxonomists for standard genome sequencing and annotation.</title>
        <authorList>
            <consortium name="The Broad Institute Genomics Platform"/>
            <consortium name="The Broad Institute Genome Sequencing Center for Infectious Disease"/>
            <person name="Wu L."/>
            <person name="Ma J."/>
        </authorList>
    </citation>
    <scope>NUCLEOTIDE SEQUENCE [LARGE SCALE GENOMIC DNA]</scope>
    <source>
        <strain evidence="2">JCM 16546</strain>
    </source>
</reference>
<gene>
    <name evidence="1" type="ORF">GCM10022202_20210</name>
</gene>
<dbReference type="EMBL" id="BAAAYV010000009">
    <property type="protein sequence ID" value="GAA3659451.1"/>
    <property type="molecule type" value="Genomic_DNA"/>
</dbReference>
<organism evidence="1 2">
    <name type="scientific">Microbacterium marinilacus</name>
    <dbReference type="NCBI Taxonomy" id="415209"/>
    <lineage>
        <taxon>Bacteria</taxon>
        <taxon>Bacillati</taxon>
        <taxon>Actinomycetota</taxon>
        <taxon>Actinomycetes</taxon>
        <taxon>Micrococcales</taxon>
        <taxon>Microbacteriaceae</taxon>
        <taxon>Microbacterium</taxon>
    </lineage>
</organism>
<evidence type="ECO:0000313" key="2">
    <source>
        <dbReference type="Proteomes" id="UP001410795"/>
    </source>
</evidence>
<proteinExistence type="predicted"/>
<name>A0ABP7BHN2_9MICO</name>
<keyword evidence="2" id="KW-1185">Reference proteome</keyword>
<sequence>MRVGSPPCEKEMKAIDPMLPSIGSAIIRVFDVPSGFGSSGGGCSTSCPPGGGCGGRRVACSSLMRLFSPDSTTVQYYEARAPRPAIDTYDRT</sequence>
<dbReference type="Proteomes" id="UP001410795">
    <property type="component" value="Unassembled WGS sequence"/>
</dbReference>
<protein>
    <submittedName>
        <fullName evidence="1">Uncharacterized protein</fullName>
    </submittedName>
</protein>